<organism evidence="2 3">
    <name type="scientific">Cordyceps javanica</name>
    <dbReference type="NCBI Taxonomy" id="43265"/>
    <lineage>
        <taxon>Eukaryota</taxon>
        <taxon>Fungi</taxon>
        <taxon>Dikarya</taxon>
        <taxon>Ascomycota</taxon>
        <taxon>Pezizomycotina</taxon>
        <taxon>Sordariomycetes</taxon>
        <taxon>Hypocreomycetidae</taxon>
        <taxon>Hypocreales</taxon>
        <taxon>Cordycipitaceae</taxon>
        <taxon>Cordyceps</taxon>
    </lineage>
</organism>
<protein>
    <submittedName>
        <fullName evidence="2">Uncharacterized protein</fullName>
    </submittedName>
</protein>
<evidence type="ECO:0000256" key="1">
    <source>
        <dbReference type="SAM" id="MobiDB-lite"/>
    </source>
</evidence>
<reference evidence="2 3" key="1">
    <citation type="journal article" date="2019" name="Appl. Microbiol. Biotechnol.">
        <title>Genome sequence of Isaria javanica and comparative genome analysis insights into family S53 peptidase evolution in fungal entomopathogens.</title>
        <authorList>
            <person name="Lin R."/>
            <person name="Zhang X."/>
            <person name="Xin B."/>
            <person name="Zou M."/>
            <person name="Gao Y."/>
            <person name="Qin F."/>
            <person name="Hu Q."/>
            <person name="Xie B."/>
            <person name="Cheng X."/>
        </authorList>
    </citation>
    <scope>NUCLEOTIDE SEQUENCE [LARGE SCALE GENOMIC DNA]</scope>
    <source>
        <strain evidence="2 3">IJ1G</strain>
    </source>
</reference>
<feature type="region of interest" description="Disordered" evidence="1">
    <location>
        <begin position="175"/>
        <end position="224"/>
    </location>
</feature>
<dbReference type="STRING" id="43265.A0A545V3U8"/>
<dbReference type="Proteomes" id="UP000315783">
    <property type="component" value="Unassembled WGS sequence"/>
</dbReference>
<feature type="region of interest" description="Disordered" evidence="1">
    <location>
        <begin position="1"/>
        <end position="27"/>
    </location>
</feature>
<proteinExistence type="predicted"/>
<dbReference type="OrthoDB" id="3538943at2759"/>
<name>A0A545V3U8_9HYPO</name>
<feature type="region of interest" description="Disordered" evidence="1">
    <location>
        <begin position="347"/>
        <end position="370"/>
    </location>
</feature>
<feature type="region of interest" description="Disordered" evidence="1">
    <location>
        <begin position="389"/>
        <end position="409"/>
    </location>
</feature>
<gene>
    <name evidence="2" type="ORF">IF1G_04967</name>
</gene>
<evidence type="ECO:0000313" key="2">
    <source>
        <dbReference type="EMBL" id="TQV96384.1"/>
    </source>
</evidence>
<keyword evidence="3" id="KW-1185">Reference proteome</keyword>
<accession>A0A545V3U8</accession>
<dbReference type="EMBL" id="SPUK01000006">
    <property type="protein sequence ID" value="TQV96384.1"/>
    <property type="molecule type" value="Genomic_DNA"/>
</dbReference>
<feature type="compositionally biased region" description="Acidic residues" evidence="1">
    <location>
        <begin position="475"/>
        <end position="486"/>
    </location>
</feature>
<comment type="caution">
    <text evidence="2">The sequence shown here is derived from an EMBL/GenBank/DDBJ whole genome shotgun (WGS) entry which is preliminary data.</text>
</comment>
<evidence type="ECO:0000313" key="3">
    <source>
        <dbReference type="Proteomes" id="UP000315783"/>
    </source>
</evidence>
<dbReference type="AlphaFoldDB" id="A0A545V3U8"/>
<feature type="region of interest" description="Disordered" evidence="1">
    <location>
        <begin position="469"/>
        <end position="492"/>
    </location>
</feature>
<sequence>MPESSFVEETPHPQHARAPYRKAPLDWKAPLDKAPMSSLEEEEELDVQLPLAENVQHEAVAEGHYKDLGRYTGRRIQDTPAQMTNTPPCAQPDHEVIPATVGAEISKRTRDDGGQRRVKRFKPYHMDSPINSKGSIMAVRDSRMPSLKHLEVTETQETAVSSSIVPATLTQTQTQNATNMPKETHQDVSAEIDTGSSAEEAESLSPEVLSARERMSDDEDLEDDEDCVSTPLAEFCGAYPEYCKSHSGTRLSFVKACLCLDYLRRERALRDYLYDEFIRLFSFEYLDYVNGAGPDQEPLSAIEWFNMQSGEPLYTRHIVKNDNLDRVLTFYEEEAVSIRSVYEQQKQDGSTGAGVAPGATELGSASPARLPQKMQQIMEVDVREMKMAEGAATDKSTPKRDRIQKRKQASIKTSCFRGTLCPNSASRIARNGSQDDVASGYSAVLDEIQRACGHTIYAAALDEAVVDGRGRGTEEEGEGACGDAEEGLGQRS</sequence>